<dbReference type="PANTHER" id="PTHR35446:SF3">
    <property type="entry name" value="CMD DOMAIN-CONTAINING PROTEIN"/>
    <property type="match status" value="1"/>
</dbReference>
<sequence length="177" mass="19349">MARIKLLDANSAQGNAKQILTAVNKQFGWLPNIFKAMSNSPASLDAYIRFNEALSNGSLSPAHRELIAVSVAKHNGCEYCQSAHEQFGKKAGLSDQDINLSFKWDSSNSQNKALLAFTQQVIKSQGAVSDQDLNAIRTAGFSDAQVIEIISHIALNTFTNFFNNVFKPENDFSPSHA</sequence>
<dbReference type="Proteomes" id="UP000266426">
    <property type="component" value="Unassembled WGS sequence"/>
</dbReference>
<evidence type="ECO:0000259" key="1">
    <source>
        <dbReference type="Pfam" id="PF02627"/>
    </source>
</evidence>
<dbReference type="NCBIfam" id="TIGR01926">
    <property type="entry name" value="peroxid_rel"/>
    <property type="match status" value="1"/>
</dbReference>
<comment type="caution">
    <text evidence="2">The sequence shown here is derived from an EMBL/GenBank/DDBJ whole genome shotgun (WGS) entry which is preliminary data.</text>
</comment>
<reference evidence="2 3" key="1">
    <citation type="journal article" date="2017" name="ISME J.">
        <title>Energy and carbon metabolisms in a deep terrestrial subsurface fluid microbial community.</title>
        <authorList>
            <person name="Momper L."/>
            <person name="Jungbluth S.P."/>
            <person name="Lee M.D."/>
            <person name="Amend J.P."/>
        </authorList>
    </citation>
    <scope>NUCLEOTIDE SEQUENCE [LARGE SCALE GENOMIC DNA]</scope>
    <source>
        <strain evidence="2">SURF_26</strain>
    </source>
</reference>
<evidence type="ECO:0000313" key="2">
    <source>
        <dbReference type="EMBL" id="RJP57892.1"/>
    </source>
</evidence>
<dbReference type="Gene3D" id="1.20.1290.10">
    <property type="entry name" value="AhpD-like"/>
    <property type="match status" value="1"/>
</dbReference>
<gene>
    <name evidence="2" type="ORF">C4541_09130</name>
</gene>
<dbReference type="NCBIfam" id="TIGR00778">
    <property type="entry name" value="ahpD_dom"/>
    <property type="match status" value="1"/>
</dbReference>
<dbReference type="GO" id="GO:0051920">
    <property type="term" value="F:peroxiredoxin activity"/>
    <property type="evidence" value="ECO:0007669"/>
    <property type="project" value="InterPro"/>
</dbReference>
<dbReference type="InterPro" id="IPR004675">
    <property type="entry name" value="AhpD_core"/>
</dbReference>
<proteinExistence type="predicted"/>
<dbReference type="PANTHER" id="PTHR35446">
    <property type="entry name" value="SI:CH211-175M2.5"/>
    <property type="match status" value="1"/>
</dbReference>
<dbReference type="AlphaFoldDB" id="A0A3A4QYS3"/>
<dbReference type="EMBL" id="QZJZ01000073">
    <property type="protein sequence ID" value="RJP57892.1"/>
    <property type="molecule type" value="Genomic_DNA"/>
</dbReference>
<protein>
    <submittedName>
        <fullName evidence="2">Carboxymuconolactone decarboxylase family protein</fullName>
    </submittedName>
</protein>
<dbReference type="Pfam" id="PF02627">
    <property type="entry name" value="CMD"/>
    <property type="match status" value="1"/>
</dbReference>
<organism evidence="2 3">
    <name type="scientific">Candidatus Auribacter fodinae</name>
    <dbReference type="NCBI Taxonomy" id="2093366"/>
    <lineage>
        <taxon>Bacteria</taxon>
        <taxon>Pseudomonadati</taxon>
        <taxon>Candidatus Auribacterota</taxon>
        <taxon>Candidatus Auribacteria</taxon>
        <taxon>Candidatus Auribacterales</taxon>
        <taxon>Candidatus Auribacteraceae</taxon>
        <taxon>Candidatus Auribacter</taxon>
    </lineage>
</organism>
<dbReference type="InterPro" id="IPR029032">
    <property type="entry name" value="AhpD-like"/>
</dbReference>
<dbReference type="InterPro" id="IPR010195">
    <property type="entry name" value="Uncharacterised_peroxidase-rel"/>
</dbReference>
<dbReference type="SUPFAM" id="SSF69118">
    <property type="entry name" value="AhpD-like"/>
    <property type="match status" value="1"/>
</dbReference>
<feature type="domain" description="Carboxymuconolactone decarboxylase-like" evidence="1">
    <location>
        <begin position="41"/>
        <end position="112"/>
    </location>
</feature>
<accession>A0A3A4QYS3</accession>
<dbReference type="InterPro" id="IPR003779">
    <property type="entry name" value="CMD-like"/>
</dbReference>
<name>A0A3A4QYS3_9BACT</name>
<evidence type="ECO:0000313" key="3">
    <source>
        <dbReference type="Proteomes" id="UP000266426"/>
    </source>
</evidence>